<dbReference type="AlphaFoldDB" id="A0A097CSE4"/>
<accession>A0A097CSE4</accession>
<name>A0A097CSE4_9ACTN</name>
<dbReference type="EMBL" id="KF826663">
    <property type="protein sequence ID" value="AIS85574.1"/>
    <property type="molecule type" value="Genomic_DNA"/>
</dbReference>
<sequence length="50" mass="5350">MPHQRLDQVWDDDVQRARALAGLVTDGLVEPVGEASFRLIGDGPPAPVPS</sequence>
<organism evidence="1">
    <name type="scientific">Verrucosispora sp. MS100047</name>
    <dbReference type="NCBI Taxonomy" id="1410949"/>
    <lineage>
        <taxon>Bacteria</taxon>
        <taxon>Bacillati</taxon>
        <taxon>Actinomycetota</taxon>
        <taxon>Actinomycetes</taxon>
        <taxon>Micromonosporales</taxon>
        <taxon>Micromonosporaceae</taxon>
        <taxon>Micromonospora</taxon>
    </lineage>
</organism>
<evidence type="ECO:0000313" key="1">
    <source>
        <dbReference type="EMBL" id="AIS85574.1"/>
    </source>
</evidence>
<gene>
    <name evidence="1" type="ORF">VASRM7_335</name>
</gene>
<reference evidence="1" key="1">
    <citation type="journal article" date="2016" name="Appl. Microbiol. Biotechnol.">
        <title>Anti-MRSA and anti-TB metabolites from marine-derived Verrucosispora sp. MS100047.</title>
        <authorList>
            <person name="Huang P."/>
            <person name="Xie F."/>
            <person name="Ren B."/>
            <person name="Wang Q."/>
            <person name="Wang J."/>
            <person name="Wang Q."/>
            <person name="Abdel-Mageed W.M."/>
            <person name="Liu M."/>
            <person name="Han J."/>
            <person name="Oyeleye A."/>
            <person name="Shen J."/>
            <person name="Song F."/>
            <person name="Dai H."/>
            <person name="Liu X."/>
            <person name="Zhang L."/>
        </authorList>
    </citation>
    <scope>NUCLEOTIDE SEQUENCE</scope>
    <source>
        <strain evidence="1">MS100047</strain>
    </source>
</reference>
<protein>
    <submittedName>
        <fullName evidence="1">Hhh-gpd family protein</fullName>
    </submittedName>
</protein>
<proteinExistence type="predicted"/>